<dbReference type="EMBL" id="WNLA01000008">
    <property type="protein sequence ID" value="MTW03227.1"/>
    <property type="molecule type" value="Genomic_DNA"/>
</dbReference>
<sequence length="230" mass="25802">MNKVAAFLVALVIAAVVGLLVVAGGWPVINLPTEIAKSLLQLGVIAAAGHVVSILITKANNERQDLMRADDLRVALLDRLNESFIDVKKVRRLARATSEKVMIGGVVYMFIHKTKFHDYLQLLNDAQLELELVSKDVESNKSLFVDAKEVIKRLDMMEEYLNRLVDEYENSSVKTVNDPVDCFPVASFPRLSDLLGPYKVSEFRKEFVHTYYANLESVRRAFSRMTAKGG</sequence>
<keyword evidence="1" id="KW-0812">Transmembrane</keyword>
<proteinExistence type="predicted"/>
<dbReference type="AlphaFoldDB" id="A0A6L6Q075"/>
<keyword evidence="1" id="KW-1133">Transmembrane helix</keyword>
<comment type="caution">
    <text evidence="2">The sequence shown here is derived from an EMBL/GenBank/DDBJ whole genome shotgun (WGS) entry which is preliminary data.</text>
</comment>
<dbReference type="Proteomes" id="UP000484015">
    <property type="component" value="Unassembled WGS sequence"/>
</dbReference>
<evidence type="ECO:0000256" key="1">
    <source>
        <dbReference type="SAM" id="Phobius"/>
    </source>
</evidence>
<keyword evidence="3" id="KW-1185">Reference proteome</keyword>
<feature type="transmembrane region" description="Helical" evidence="1">
    <location>
        <begin position="39"/>
        <end position="57"/>
    </location>
</feature>
<evidence type="ECO:0000313" key="2">
    <source>
        <dbReference type="EMBL" id="MTW03227.1"/>
    </source>
</evidence>
<dbReference type="RefSeq" id="WP_155439606.1">
    <property type="nucleotide sequence ID" value="NZ_WNLA01000008.1"/>
</dbReference>
<reference evidence="2 3" key="1">
    <citation type="submission" date="2019-11" db="EMBL/GenBank/DDBJ databases">
        <title>Type strains purchased from KCTC, JCM and DSMZ.</title>
        <authorList>
            <person name="Lu H."/>
        </authorList>
    </citation>
    <scope>NUCLEOTIDE SEQUENCE [LARGE SCALE GENOMIC DNA]</scope>
    <source>
        <strain evidence="2 3">KCTC 42409</strain>
    </source>
</reference>
<gene>
    <name evidence="2" type="ORF">GM668_14155</name>
</gene>
<protein>
    <submittedName>
        <fullName evidence="2">Uncharacterized protein</fullName>
    </submittedName>
</protein>
<keyword evidence="1" id="KW-0472">Membrane</keyword>
<evidence type="ECO:0000313" key="3">
    <source>
        <dbReference type="Proteomes" id="UP000484015"/>
    </source>
</evidence>
<organism evidence="2 3">
    <name type="scientific">Pseudoduganella ginsengisoli</name>
    <dbReference type="NCBI Taxonomy" id="1462440"/>
    <lineage>
        <taxon>Bacteria</taxon>
        <taxon>Pseudomonadati</taxon>
        <taxon>Pseudomonadota</taxon>
        <taxon>Betaproteobacteria</taxon>
        <taxon>Burkholderiales</taxon>
        <taxon>Oxalobacteraceae</taxon>
        <taxon>Telluria group</taxon>
        <taxon>Pseudoduganella</taxon>
    </lineage>
</organism>
<accession>A0A6L6Q075</accession>
<name>A0A6L6Q075_9BURK</name>
<dbReference type="OrthoDB" id="9855366at2"/>